<dbReference type="NCBIfam" id="TIGR03435">
    <property type="entry name" value="Soli_TIGR03435"/>
    <property type="match status" value="1"/>
</dbReference>
<protein>
    <submittedName>
        <fullName evidence="2">Uncharacterized protein (TIGR03435 family)</fullName>
    </submittedName>
</protein>
<proteinExistence type="predicted"/>
<evidence type="ECO:0000313" key="3">
    <source>
        <dbReference type="Proteomes" id="UP000584867"/>
    </source>
</evidence>
<name>A0A7W8E7C7_9BACT</name>
<dbReference type="InterPro" id="IPR017801">
    <property type="entry name" value="DUF3738"/>
</dbReference>
<evidence type="ECO:0000256" key="1">
    <source>
        <dbReference type="SAM" id="SignalP"/>
    </source>
</evidence>
<organism evidence="2 3">
    <name type="scientific">Granulicella mallensis</name>
    <dbReference type="NCBI Taxonomy" id="940614"/>
    <lineage>
        <taxon>Bacteria</taxon>
        <taxon>Pseudomonadati</taxon>
        <taxon>Acidobacteriota</taxon>
        <taxon>Terriglobia</taxon>
        <taxon>Terriglobales</taxon>
        <taxon>Acidobacteriaceae</taxon>
        <taxon>Granulicella</taxon>
    </lineage>
</organism>
<sequence>MVNPLGCKRSFARELLLLVSGWIIFAVPAAFAQASTSEDATHAAPASEGYVPTLTFDVASIRQSPEASSYMVTGMFQPHSSSVRIVNFDAMNLLSMAYDVRWDQIVDMPNWHHAMFNIQAKSDSAADERLAKLSKGQEKLEQQHMMQVLLADRFKLKTHWETREGPIYNLIVAKNGPKLREAKNEPPSPEAIKIWGDKPMPPIYQQGDSRTGFDFIAYQCSTDKIAEELAGQFGHPVSNKTGLTGKYNFKLRYHGIHLSERSADDLDPVPTLDTAVQDQLGLKLEPSKGPIQVLVIDHIEKPSEN</sequence>
<evidence type="ECO:0000313" key="2">
    <source>
        <dbReference type="EMBL" id="MBB5062193.1"/>
    </source>
</evidence>
<dbReference type="Pfam" id="PF12543">
    <property type="entry name" value="DUF3738"/>
    <property type="match status" value="1"/>
</dbReference>
<gene>
    <name evidence="2" type="ORF">HDF15_000520</name>
</gene>
<dbReference type="AlphaFoldDB" id="A0A7W8E7C7"/>
<reference evidence="2 3" key="1">
    <citation type="submission" date="2020-08" db="EMBL/GenBank/DDBJ databases">
        <title>Genomic Encyclopedia of Type Strains, Phase IV (KMG-V): Genome sequencing to study the core and pangenomes of soil and plant-associated prokaryotes.</title>
        <authorList>
            <person name="Whitman W."/>
        </authorList>
    </citation>
    <scope>NUCLEOTIDE SEQUENCE [LARGE SCALE GENOMIC DNA]</scope>
    <source>
        <strain evidence="2 3">X5P3</strain>
    </source>
</reference>
<keyword evidence="1" id="KW-0732">Signal</keyword>
<feature type="chain" id="PRO_5030551928" evidence="1">
    <location>
        <begin position="33"/>
        <end position="305"/>
    </location>
</feature>
<dbReference type="RefSeq" id="WP_184252694.1">
    <property type="nucleotide sequence ID" value="NZ_JACHIO010000002.1"/>
</dbReference>
<dbReference type="EMBL" id="JACHIO010000002">
    <property type="protein sequence ID" value="MBB5062193.1"/>
    <property type="molecule type" value="Genomic_DNA"/>
</dbReference>
<comment type="caution">
    <text evidence="2">The sequence shown here is derived from an EMBL/GenBank/DDBJ whole genome shotgun (WGS) entry which is preliminary data.</text>
</comment>
<accession>A0A7W8E7C7</accession>
<feature type="signal peptide" evidence="1">
    <location>
        <begin position="1"/>
        <end position="32"/>
    </location>
</feature>
<dbReference type="Proteomes" id="UP000584867">
    <property type="component" value="Unassembled WGS sequence"/>
</dbReference>